<evidence type="ECO:0000259" key="11">
    <source>
        <dbReference type="Pfam" id="PF24894"/>
    </source>
</evidence>
<evidence type="ECO:0000256" key="8">
    <source>
        <dbReference type="ARBA" id="ARBA00023277"/>
    </source>
</evidence>
<dbReference type="PANTHER" id="PTHR43523:SF2">
    <property type="entry name" value="GLUCOSE-1-PHOSPHATE ADENYLYLTRANSFERASE"/>
    <property type="match status" value="1"/>
</dbReference>
<keyword evidence="13" id="KW-1185">Reference proteome</keyword>
<dbReference type="NCBIfam" id="TIGR02091">
    <property type="entry name" value="glgC"/>
    <property type="match status" value="1"/>
</dbReference>
<feature type="binding site" evidence="9">
    <location>
        <begin position="195"/>
        <end position="196"/>
    </location>
    <ligand>
        <name>alpha-D-glucose 1-phosphate</name>
        <dbReference type="ChEBI" id="CHEBI:58601"/>
    </ligand>
</feature>
<comment type="caution">
    <text evidence="12">The sequence shown here is derived from an EMBL/GenBank/DDBJ whole genome shotgun (WGS) entry which is preliminary data.</text>
</comment>
<dbReference type="GO" id="GO:0008878">
    <property type="term" value="F:glucose-1-phosphate adenylyltransferase activity"/>
    <property type="evidence" value="ECO:0007669"/>
    <property type="project" value="UniProtKB-EC"/>
</dbReference>
<evidence type="ECO:0000256" key="7">
    <source>
        <dbReference type="ARBA" id="ARBA00023056"/>
    </source>
</evidence>
<dbReference type="EC" id="2.7.7.27" evidence="9"/>
<evidence type="ECO:0000256" key="2">
    <source>
        <dbReference type="ARBA" id="ARBA00022600"/>
    </source>
</evidence>
<evidence type="ECO:0000256" key="9">
    <source>
        <dbReference type="HAMAP-Rule" id="MF_00624"/>
    </source>
</evidence>
<evidence type="ECO:0000256" key="1">
    <source>
        <dbReference type="ARBA" id="ARBA00010443"/>
    </source>
</evidence>
<dbReference type="InterPro" id="IPR011004">
    <property type="entry name" value="Trimer_LpxA-like_sf"/>
</dbReference>
<dbReference type="PANTHER" id="PTHR43523">
    <property type="entry name" value="GLUCOSE-1-PHOSPHATE ADENYLYLTRANSFERASE-RELATED"/>
    <property type="match status" value="1"/>
</dbReference>
<evidence type="ECO:0000313" key="13">
    <source>
        <dbReference type="Proteomes" id="UP000680714"/>
    </source>
</evidence>
<evidence type="ECO:0000256" key="5">
    <source>
        <dbReference type="ARBA" id="ARBA00022741"/>
    </source>
</evidence>
<dbReference type="InterPro" id="IPR029044">
    <property type="entry name" value="Nucleotide-diphossugar_trans"/>
</dbReference>
<keyword evidence="5 9" id="KW-0547">Nucleotide-binding</keyword>
<dbReference type="Gene3D" id="2.160.10.10">
    <property type="entry name" value="Hexapeptide repeat proteins"/>
    <property type="match status" value="1"/>
</dbReference>
<dbReference type="HAMAP" id="MF_00624">
    <property type="entry name" value="GlgC"/>
    <property type="match status" value="1"/>
</dbReference>
<comment type="pathway">
    <text evidence="9">Glycan biosynthesis; glycogen biosynthesis.</text>
</comment>
<feature type="site" description="Could play a key role in the communication between the regulatory and the substrate sites" evidence="9">
    <location>
        <position position="114"/>
    </location>
</feature>
<feature type="site" description="Could play a key role in the communication between the regulatory and the substrate sites" evidence="9">
    <location>
        <position position="75"/>
    </location>
</feature>
<keyword evidence="4 9" id="KW-0548">Nucleotidyltransferase</keyword>
<dbReference type="Pfam" id="PF24894">
    <property type="entry name" value="Hexapep_GlmU"/>
    <property type="match status" value="1"/>
</dbReference>
<dbReference type="EMBL" id="JAGTUF010000001">
    <property type="protein sequence ID" value="MBR9970234.1"/>
    <property type="molecule type" value="Genomic_DNA"/>
</dbReference>
<feature type="domain" description="Glucose-1-phosphate adenylyltransferase/Bifunctional protein GlmU-like C-terminal hexapeptide" evidence="11">
    <location>
        <begin position="315"/>
        <end position="418"/>
    </location>
</feature>
<comment type="function">
    <text evidence="9">Involved in the biosynthesis of ADP-glucose, a building block required for the elongation reactions to produce glycogen. Catalyzes the reaction between ATP and alpha-D-glucose 1-phosphate (G1P) to produce pyrophosphate and ADP-Glc.</text>
</comment>
<dbReference type="InterPro" id="IPR011831">
    <property type="entry name" value="ADP-Glc_PPase"/>
</dbReference>
<dbReference type="SUPFAM" id="SSF53448">
    <property type="entry name" value="Nucleotide-diphospho-sugar transferases"/>
    <property type="match status" value="1"/>
</dbReference>
<feature type="binding site" evidence="9">
    <location>
        <position position="115"/>
    </location>
    <ligand>
        <name>alpha-D-glucose 1-phosphate</name>
        <dbReference type="ChEBI" id="CHEBI:58601"/>
    </ligand>
</feature>
<comment type="similarity">
    <text evidence="1 9">Belongs to the bacterial/plant glucose-1-phosphate adenylyltransferase family.</text>
</comment>
<dbReference type="Proteomes" id="UP000680714">
    <property type="component" value="Unassembled WGS sequence"/>
</dbReference>
<evidence type="ECO:0000259" key="10">
    <source>
        <dbReference type="Pfam" id="PF00483"/>
    </source>
</evidence>
<proteinExistence type="inferred from homology"/>
<gene>
    <name evidence="9 12" type="primary">glgC</name>
    <name evidence="12" type="ORF">KEC16_00725</name>
</gene>
<organism evidence="12 13">
    <name type="scientific">Magnetospirillum sulfuroxidans</name>
    <dbReference type="NCBI Taxonomy" id="611300"/>
    <lineage>
        <taxon>Bacteria</taxon>
        <taxon>Pseudomonadati</taxon>
        <taxon>Pseudomonadota</taxon>
        <taxon>Alphaproteobacteria</taxon>
        <taxon>Rhodospirillales</taxon>
        <taxon>Rhodospirillaceae</taxon>
        <taxon>Magnetospirillum</taxon>
    </lineage>
</organism>
<evidence type="ECO:0000313" key="12">
    <source>
        <dbReference type="EMBL" id="MBR9970234.1"/>
    </source>
</evidence>
<name>A0ABS5I7D5_9PROT</name>
<dbReference type="Pfam" id="PF00483">
    <property type="entry name" value="NTP_transferase"/>
    <property type="match status" value="1"/>
</dbReference>
<dbReference type="InterPro" id="IPR005836">
    <property type="entry name" value="ADP_Glu_pyroP_CS"/>
</dbReference>
<keyword evidence="3 9" id="KW-0808">Transferase</keyword>
<dbReference type="NCBIfam" id="NF001947">
    <property type="entry name" value="PRK00725.1"/>
    <property type="match status" value="1"/>
</dbReference>
<dbReference type="CDD" id="cd04651">
    <property type="entry name" value="LbH_G1P_AT_C"/>
    <property type="match status" value="1"/>
</dbReference>
<comment type="catalytic activity">
    <reaction evidence="9">
        <text>alpha-D-glucose 1-phosphate + ATP + H(+) = ADP-alpha-D-glucose + diphosphate</text>
        <dbReference type="Rhea" id="RHEA:12120"/>
        <dbReference type="ChEBI" id="CHEBI:15378"/>
        <dbReference type="ChEBI" id="CHEBI:30616"/>
        <dbReference type="ChEBI" id="CHEBI:33019"/>
        <dbReference type="ChEBI" id="CHEBI:57498"/>
        <dbReference type="ChEBI" id="CHEBI:58601"/>
        <dbReference type="EC" id="2.7.7.27"/>
    </reaction>
</comment>
<keyword evidence="8 9" id="KW-0119">Carbohydrate metabolism</keyword>
<sequence>MSVSQDGPAVDLEVNPRLRRTLALVLAGGRGSRLKSLTDWHAKPAVPFAGKFRIVDFALSNCINSGIRRIGVLTQYKAHSLIQHVQRGWGFLRGEFNEFIELLPAQQRTDGENWYKGTADAVFQNLDIIRAHHPEFVLILAGDHVYKMDYGKMLAHHLAEGADVTVACIEVPLADATGFGVMAVDDADNVIRFDEKPAHPQPIPGKPDQALASMGIYMFNAQFLYERLGIDATDPGTEHDFGKNIIPSLIGTHKVLAHRFQHSCVMHDGAREHYWRDVGTVDAYWEANIDLTTVTPSLNIYDDSWPIWTYQAQLPPAKFVFDSDTRRGMAVDSMVSGGCIISGAVVRRSLLYSNVRVNSYCLVEDSVVLPDCDIGRHAKLKKCIVDQGCVIPPGLVVGDDPVLDAKRFSRSDKGITLITADMLRKLED</sequence>
<evidence type="ECO:0000256" key="4">
    <source>
        <dbReference type="ARBA" id="ARBA00022695"/>
    </source>
</evidence>
<keyword evidence="7 9" id="KW-0320">Glycogen biosynthesis</keyword>
<dbReference type="Gene3D" id="3.90.550.10">
    <property type="entry name" value="Spore Coat Polysaccharide Biosynthesis Protein SpsA, Chain A"/>
    <property type="match status" value="1"/>
</dbReference>
<evidence type="ECO:0000256" key="6">
    <source>
        <dbReference type="ARBA" id="ARBA00022840"/>
    </source>
</evidence>
<keyword evidence="6 9" id="KW-0067">ATP-binding</keyword>
<reference evidence="12 13" key="1">
    <citation type="submission" date="2021-04" db="EMBL/GenBank/DDBJ databases">
        <title>Magnetospirillum sulfuroxidans sp. nov., a facultative chemolithoautotrophic sulfur-oxidizing alphaproteobacterium isolated from freshwater sediment and proposals for Paramagetospirillum gen. nov., and Magnetospirillaceae fam. nov.</title>
        <authorList>
            <person name="Koziaeva V."/>
            <person name="Geelhoed J.S."/>
            <person name="Sorokin D.Y."/>
            <person name="Grouzdev D.S."/>
        </authorList>
    </citation>
    <scope>NUCLEOTIDE SEQUENCE [LARGE SCALE GENOMIC DNA]</scope>
    <source>
        <strain evidence="12 13">J10</strain>
    </source>
</reference>
<dbReference type="InterPro" id="IPR023049">
    <property type="entry name" value="GlgC_bac"/>
</dbReference>
<protein>
    <recommendedName>
        <fullName evidence="9">Glucose-1-phosphate adenylyltransferase</fullName>
        <ecNumber evidence="9">2.7.7.27</ecNumber>
    </recommendedName>
    <alternativeName>
        <fullName evidence="9">ADP-glucose pyrophosphorylase</fullName>
        <shortName evidence="9">ADPGlc PPase</shortName>
    </alternativeName>
    <alternativeName>
        <fullName evidence="9">ADP-glucose synthase</fullName>
    </alternativeName>
</protein>
<accession>A0ABS5I7D5</accession>
<dbReference type="PROSITE" id="PS00809">
    <property type="entry name" value="ADP_GLC_PYROPHOSPH_2"/>
    <property type="match status" value="1"/>
</dbReference>
<keyword evidence="2 9" id="KW-0321">Glycogen metabolism</keyword>
<dbReference type="RefSeq" id="WP_211545744.1">
    <property type="nucleotide sequence ID" value="NZ_JAGTUF010000001.1"/>
</dbReference>
<feature type="binding site" evidence="9">
    <location>
        <position position="213"/>
    </location>
    <ligand>
        <name>alpha-D-glucose 1-phosphate</name>
        <dbReference type="ChEBI" id="CHEBI:58601"/>
    </ligand>
</feature>
<dbReference type="InterPro" id="IPR056818">
    <property type="entry name" value="GlmU/GlgC-like_hexapep"/>
</dbReference>
<dbReference type="InterPro" id="IPR005835">
    <property type="entry name" value="NTP_transferase_dom"/>
</dbReference>
<dbReference type="CDD" id="cd02508">
    <property type="entry name" value="ADP_Glucose_PP"/>
    <property type="match status" value="1"/>
</dbReference>
<feature type="domain" description="Nucleotidyl transferase" evidence="10">
    <location>
        <begin position="23"/>
        <end position="292"/>
    </location>
</feature>
<comment type="subunit">
    <text evidence="9">Homotetramer.</text>
</comment>
<dbReference type="NCBIfam" id="NF002023">
    <property type="entry name" value="PRK00844.1"/>
    <property type="match status" value="1"/>
</dbReference>
<evidence type="ECO:0000256" key="3">
    <source>
        <dbReference type="ARBA" id="ARBA00022679"/>
    </source>
</evidence>
<dbReference type="SUPFAM" id="SSF51161">
    <property type="entry name" value="Trimeric LpxA-like enzymes"/>
    <property type="match status" value="1"/>
</dbReference>
<dbReference type="PROSITE" id="PS00808">
    <property type="entry name" value="ADP_GLC_PYROPHOSPH_1"/>
    <property type="match status" value="1"/>
</dbReference>
<feature type="binding site" evidence="9">
    <location>
        <position position="180"/>
    </location>
    <ligand>
        <name>alpha-D-glucose 1-phosphate</name>
        <dbReference type="ChEBI" id="CHEBI:58601"/>
    </ligand>
</feature>